<keyword evidence="5 12" id="KW-0812">Transmembrane</keyword>
<feature type="active site" evidence="12">
    <location>
        <position position="429"/>
    </location>
</feature>
<feature type="domain" description="PLD phosphodiesterase" evidence="14">
    <location>
        <begin position="417"/>
        <end position="444"/>
    </location>
</feature>
<dbReference type="InterPro" id="IPR001736">
    <property type="entry name" value="PLipase_D/transphosphatidylase"/>
</dbReference>
<evidence type="ECO:0000256" key="8">
    <source>
        <dbReference type="ARBA" id="ARBA00023098"/>
    </source>
</evidence>
<dbReference type="Gene3D" id="3.30.870.10">
    <property type="entry name" value="Endonuclease Chain A"/>
    <property type="match status" value="2"/>
</dbReference>
<evidence type="ECO:0000256" key="9">
    <source>
        <dbReference type="ARBA" id="ARBA00023136"/>
    </source>
</evidence>
<protein>
    <recommendedName>
        <fullName evidence="12 13">Cardiolipin synthase</fullName>
        <shortName evidence="12">CL synthase</shortName>
        <ecNumber evidence="12 13">2.7.8.-</ecNumber>
    </recommendedName>
</protein>
<dbReference type="InterPro" id="IPR030874">
    <property type="entry name" value="Cardiolipin_synth_Firmi"/>
</dbReference>
<dbReference type="SUPFAM" id="SSF56024">
    <property type="entry name" value="Phospholipase D/nuclease"/>
    <property type="match status" value="2"/>
</dbReference>
<gene>
    <name evidence="15" type="primary">cls</name>
    <name evidence="15" type="ORF">K7J14_03275</name>
</gene>
<dbReference type="AlphaFoldDB" id="A0AAE3EHQ4"/>
<evidence type="ECO:0000313" key="16">
    <source>
        <dbReference type="Proteomes" id="UP001198163"/>
    </source>
</evidence>
<dbReference type="SMART" id="SM00155">
    <property type="entry name" value="PLDc"/>
    <property type="match status" value="2"/>
</dbReference>
<comment type="catalytic activity">
    <reaction evidence="12">
        <text>2 a 1,2-diacyl-sn-glycero-3-phospho-(1'-sn-glycerol) = a cardiolipin + glycerol</text>
        <dbReference type="Rhea" id="RHEA:31451"/>
        <dbReference type="ChEBI" id="CHEBI:17754"/>
        <dbReference type="ChEBI" id="CHEBI:62237"/>
        <dbReference type="ChEBI" id="CHEBI:64716"/>
    </reaction>
</comment>
<comment type="similarity">
    <text evidence="12">Belongs to the phospholipase D family. Cardiolipin synthase subfamily.</text>
</comment>
<comment type="subcellular location">
    <subcellularLocation>
        <location evidence="1 12">Cell membrane</location>
        <topology evidence="1 12">Multi-pass membrane protein</topology>
    </subcellularLocation>
</comment>
<dbReference type="InterPro" id="IPR025202">
    <property type="entry name" value="PLD-like_dom"/>
</dbReference>
<keyword evidence="16" id="KW-1185">Reference proteome</keyword>
<evidence type="ECO:0000256" key="4">
    <source>
        <dbReference type="ARBA" id="ARBA00022679"/>
    </source>
</evidence>
<keyword evidence="8 12" id="KW-0443">Lipid metabolism</keyword>
<evidence type="ECO:0000256" key="5">
    <source>
        <dbReference type="ARBA" id="ARBA00022692"/>
    </source>
</evidence>
<dbReference type="EMBL" id="JAINWA010000001">
    <property type="protein sequence ID" value="MCD1653719.1"/>
    <property type="molecule type" value="Genomic_DNA"/>
</dbReference>
<evidence type="ECO:0000256" key="12">
    <source>
        <dbReference type="HAMAP-Rule" id="MF_01916"/>
    </source>
</evidence>
<comment type="function">
    <text evidence="12">Catalyzes the reversible phosphatidyl group transfer from one phosphatidylglycerol molecule to another to form cardiolipin (CL) (diphosphatidylglycerol) and glycerol.</text>
</comment>
<feature type="transmembrane region" description="Helical" evidence="12">
    <location>
        <begin position="37"/>
        <end position="59"/>
    </location>
</feature>
<evidence type="ECO:0000256" key="7">
    <source>
        <dbReference type="ARBA" id="ARBA00022989"/>
    </source>
</evidence>
<evidence type="ECO:0000256" key="13">
    <source>
        <dbReference type="NCBIfam" id="TIGR04265"/>
    </source>
</evidence>
<keyword evidence="3 12" id="KW-0444">Lipid biosynthesis</keyword>
<comment type="caution">
    <text evidence="15">The sequence shown here is derived from an EMBL/GenBank/DDBJ whole genome shotgun (WGS) entry which is preliminary data.</text>
</comment>
<evidence type="ECO:0000313" key="15">
    <source>
        <dbReference type="EMBL" id="MCD1653719.1"/>
    </source>
</evidence>
<sequence>MNIAGILLTTGYALNILLILFILFFEERDSSHRFTWLLLVSFIPVAGFLLYLLFSGTFFTRSRRMLRATRKAYSYYEKVLDDQQRNLESLIQSGTNPAVEEYGSLIHMNLTYGKSPVTSHNSVDVFLSGEEKYQTLFADILRAKETIHLSYFIIVNDSTGRELISVLSKKAAEGVAVRLLYDHVGSIFTSSTLFRPLKKAGGMVSRFFPISLFNPFSINYRNHRKLVIIDGKIGYFGGMNIADEYANRNNARPYYWRDTHLRITGPAVQFLQKQFLVDWYTSMAEDRDMHEDIPVWKFFTQISDEENPRPAALSRSEVLRVCDVPMQIVNSGPDDPRNDEIRDAMIHMITKAKKSVWIETPYFTPDQAFFTALKIAAFSGVSVEIIVPGSWDKWYVRLAAMPYIRELLECGVKFWQYEGFIHSKMMVIDGLIATIGTTNMDTRSFSLHFELNAFFYSEDFGKTCSAIFHDDQAKSKSVPRDFFHHTPMIRRAVWNFFRLFAPLM</sequence>
<accession>A0AAE3EHQ4</accession>
<keyword evidence="9 12" id="KW-0472">Membrane</keyword>
<dbReference type="PROSITE" id="PS50035">
    <property type="entry name" value="PLD"/>
    <property type="match status" value="2"/>
</dbReference>
<feature type="transmembrane region" description="Helical" evidence="12">
    <location>
        <begin position="6"/>
        <end position="25"/>
    </location>
</feature>
<keyword evidence="11 12" id="KW-1208">Phospholipid metabolism</keyword>
<feature type="active site" evidence="12">
    <location>
        <position position="422"/>
    </location>
</feature>
<feature type="domain" description="PLD phosphodiesterase" evidence="14">
    <location>
        <begin position="218"/>
        <end position="245"/>
    </location>
</feature>
<dbReference type="PANTHER" id="PTHR21248:SF22">
    <property type="entry name" value="PHOSPHOLIPASE D"/>
    <property type="match status" value="1"/>
</dbReference>
<dbReference type="GO" id="GO:0008808">
    <property type="term" value="F:cardiolipin synthase activity"/>
    <property type="evidence" value="ECO:0007669"/>
    <property type="project" value="UniProtKB-UniRule"/>
</dbReference>
<feature type="active site" evidence="12">
    <location>
        <position position="225"/>
    </location>
</feature>
<evidence type="ECO:0000256" key="10">
    <source>
        <dbReference type="ARBA" id="ARBA00023209"/>
    </source>
</evidence>
<keyword evidence="4 12" id="KW-0808">Transferase</keyword>
<dbReference type="Pfam" id="PF13091">
    <property type="entry name" value="PLDc_2"/>
    <property type="match status" value="2"/>
</dbReference>
<evidence type="ECO:0000256" key="1">
    <source>
        <dbReference type="ARBA" id="ARBA00004651"/>
    </source>
</evidence>
<keyword evidence="10 12" id="KW-0594">Phospholipid biosynthesis</keyword>
<dbReference type="EC" id="2.7.8.-" evidence="12 13"/>
<evidence type="ECO:0000256" key="6">
    <source>
        <dbReference type="ARBA" id="ARBA00022737"/>
    </source>
</evidence>
<name>A0AAE3EHQ4_9SPIR</name>
<dbReference type="CDD" id="cd09110">
    <property type="entry name" value="PLDc_CLS_1"/>
    <property type="match status" value="1"/>
</dbReference>
<reference evidence="15" key="1">
    <citation type="submission" date="2021-08" db="EMBL/GenBank/DDBJ databases">
        <title>Comparative analyses of Brucepasteria parasyntrophica and Teretinema zuelzerae.</title>
        <authorList>
            <person name="Song Y."/>
            <person name="Brune A."/>
        </authorList>
    </citation>
    <scope>NUCLEOTIDE SEQUENCE</scope>
    <source>
        <strain evidence="15">DSM 1903</strain>
    </source>
</reference>
<dbReference type="InterPro" id="IPR022924">
    <property type="entry name" value="Cardiolipin_synthase"/>
</dbReference>
<dbReference type="Pfam" id="PF13396">
    <property type="entry name" value="PLDc_N"/>
    <property type="match status" value="1"/>
</dbReference>
<dbReference type="GO" id="GO:0032049">
    <property type="term" value="P:cardiolipin biosynthetic process"/>
    <property type="evidence" value="ECO:0007669"/>
    <property type="project" value="UniProtKB-UniRule"/>
</dbReference>
<feature type="active site" evidence="12">
    <location>
        <position position="424"/>
    </location>
</feature>
<keyword evidence="6" id="KW-0677">Repeat</keyword>
<feature type="active site" evidence="12">
    <location>
        <position position="230"/>
    </location>
</feature>
<dbReference type="RefSeq" id="WP_230753065.1">
    <property type="nucleotide sequence ID" value="NZ_JAINWA010000001.1"/>
</dbReference>
<evidence type="ECO:0000256" key="11">
    <source>
        <dbReference type="ARBA" id="ARBA00023264"/>
    </source>
</evidence>
<dbReference type="CDD" id="cd09112">
    <property type="entry name" value="PLDc_CLS_2"/>
    <property type="match status" value="1"/>
</dbReference>
<dbReference type="Proteomes" id="UP001198163">
    <property type="component" value="Unassembled WGS sequence"/>
</dbReference>
<evidence type="ECO:0000259" key="14">
    <source>
        <dbReference type="PROSITE" id="PS50035"/>
    </source>
</evidence>
<dbReference type="NCBIfam" id="TIGR04265">
    <property type="entry name" value="bac_cardiolipin"/>
    <property type="match status" value="1"/>
</dbReference>
<proteinExistence type="inferred from homology"/>
<dbReference type="PANTHER" id="PTHR21248">
    <property type="entry name" value="CARDIOLIPIN SYNTHASE"/>
    <property type="match status" value="1"/>
</dbReference>
<evidence type="ECO:0000256" key="3">
    <source>
        <dbReference type="ARBA" id="ARBA00022516"/>
    </source>
</evidence>
<keyword evidence="7 12" id="KW-1133">Transmembrane helix</keyword>
<evidence type="ECO:0000256" key="2">
    <source>
        <dbReference type="ARBA" id="ARBA00022475"/>
    </source>
</evidence>
<organism evidence="15 16">
    <name type="scientific">Teretinema zuelzerae</name>
    <dbReference type="NCBI Taxonomy" id="156"/>
    <lineage>
        <taxon>Bacteria</taxon>
        <taxon>Pseudomonadati</taxon>
        <taxon>Spirochaetota</taxon>
        <taxon>Spirochaetia</taxon>
        <taxon>Spirochaetales</taxon>
        <taxon>Treponemataceae</taxon>
        <taxon>Teretinema</taxon>
    </lineage>
</organism>
<keyword evidence="2 12" id="KW-1003">Cell membrane</keyword>
<dbReference type="GO" id="GO:0005886">
    <property type="term" value="C:plasma membrane"/>
    <property type="evidence" value="ECO:0007669"/>
    <property type="project" value="UniProtKB-SubCell"/>
</dbReference>
<feature type="active site" evidence="12">
    <location>
        <position position="223"/>
    </location>
</feature>
<dbReference type="HAMAP" id="MF_01916">
    <property type="entry name" value="Cardiolipin_synth_Cls"/>
    <property type="match status" value="1"/>
</dbReference>
<dbReference type="InterPro" id="IPR027379">
    <property type="entry name" value="CLS_N"/>
</dbReference>